<dbReference type="PATRIC" id="fig|1393736.3.peg.672"/>
<sequence length="93" mass="11081">MFIQLGKLLMICVWGFLIFNLIHPFPKPLKYFMDVAMIFMVVMHAFQMLLLKASQPKDQKLSSLMQTKIFFFGVFELLSMQKKQRKEKSHHLK</sequence>
<dbReference type="PANTHER" id="PTHR38775">
    <property type="entry name" value="INNER MEMBRANE PROTEIN-RELATED"/>
    <property type="match status" value="1"/>
</dbReference>
<dbReference type="AlphaFoldDB" id="A0A022PKX1"/>
<dbReference type="Pfam" id="PF06611">
    <property type="entry name" value="DUF1145"/>
    <property type="match status" value="1"/>
</dbReference>
<evidence type="ECO:0000313" key="3">
    <source>
        <dbReference type="Proteomes" id="UP000023464"/>
    </source>
</evidence>
<dbReference type="PANTHER" id="PTHR38775:SF1">
    <property type="entry name" value="INNER MEMBRANE PROTEIN"/>
    <property type="match status" value="1"/>
</dbReference>
<keyword evidence="1" id="KW-0812">Transmembrane</keyword>
<feature type="transmembrane region" description="Helical" evidence="1">
    <location>
        <begin position="31"/>
        <end position="51"/>
    </location>
</feature>
<keyword evidence="1" id="KW-1133">Transmembrane helix</keyword>
<comment type="caution">
    <text evidence="2">The sequence shown here is derived from an EMBL/GenBank/DDBJ whole genome shotgun (WGS) entry which is preliminary data.</text>
</comment>
<feature type="transmembrane region" description="Helical" evidence="1">
    <location>
        <begin position="7"/>
        <end position="25"/>
    </location>
</feature>
<accession>A0A022PKX1</accession>
<keyword evidence="1" id="KW-0472">Membrane</keyword>
<dbReference type="InterPro" id="IPR009525">
    <property type="entry name" value="DUF1145"/>
</dbReference>
<evidence type="ECO:0000256" key="1">
    <source>
        <dbReference type="SAM" id="Phobius"/>
    </source>
</evidence>
<dbReference type="EMBL" id="JFGV01000007">
    <property type="protein sequence ID" value="EYU16757.1"/>
    <property type="molecule type" value="Genomic_DNA"/>
</dbReference>
<evidence type="ECO:0000313" key="2">
    <source>
        <dbReference type="EMBL" id="EYU16757.1"/>
    </source>
</evidence>
<name>A0A022PKX1_9GAMM</name>
<dbReference type="NCBIfam" id="NF008158">
    <property type="entry name" value="PRK10910.1"/>
    <property type="match status" value="1"/>
</dbReference>
<organism evidence="2 3">
    <name type="scientific">Photorhabdus aegyptia</name>
    <dbReference type="NCBI Taxonomy" id="2805098"/>
    <lineage>
        <taxon>Bacteria</taxon>
        <taxon>Pseudomonadati</taxon>
        <taxon>Pseudomonadota</taxon>
        <taxon>Gammaproteobacteria</taxon>
        <taxon>Enterobacterales</taxon>
        <taxon>Morganellaceae</taxon>
        <taxon>Photorhabdus</taxon>
    </lineage>
</organism>
<dbReference type="Proteomes" id="UP000023464">
    <property type="component" value="Unassembled WGS sequence"/>
</dbReference>
<gene>
    <name evidence="2" type="ORF">BA1DRAFT_00667</name>
</gene>
<keyword evidence="3" id="KW-1185">Reference proteome</keyword>
<reference evidence="2 3" key="1">
    <citation type="submission" date="2014-03" db="EMBL/GenBank/DDBJ databases">
        <title>Draft Genome of Photorhabdus luminescens BA1, an Egyptian Isolate.</title>
        <authorList>
            <person name="Ghazal S."/>
            <person name="Hurst S.G.IV."/>
            <person name="Morris K."/>
            <person name="Thomas K."/>
            <person name="Tisa L.S."/>
        </authorList>
    </citation>
    <scope>NUCLEOTIDE SEQUENCE [LARGE SCALE GENOMIC DNA]</scope>
    <source>
        <strain evidence="2 3">BA1</strain>
    </source>
</reference>
<protein>
    <submittedName>
        <fullName evidence="2">Putative membrane protein</fullName>
    </submittedName>
</protein>
<dbReference type="RefSeq" id="WP_036776032.1">
    <property type="nucleotide sequence ID" value="NZ_CAWLTM010000108.1"/>
</dbReference>
<proteinExistence type="predicted"/>